<feature type="transmembrane region" description="Helical" evidence="2">
    <location>
        <begin position="14"/>
        <end position="34"/>
    </location>
</feature>
<dbReference type="PANTHER" id="PTHR30570:SF1">
    <property type="entry name" value="PHOSPHATE-BINDING PROTEIN PSTS"/>
    <property type="match status" value="1"/>
</dbReference>
<dbReference type="Proteomes" id="UP001501009">
    <property type="component" value="Unassembled WGS sequence"/>
</dbReference>
<keyword evidence="2" id="KW-1133">Transmembrane helix</keyword>
<keyword evidence="2" id="KW-0812">Transmembrane</keyword>
<proteinExistence type="predicted"/>
<keyword evidence="1" id="KW-0732">Signal</keyword>
<evidence type="ECO:0000313" key="4">
    <source>
        <dbReference type="EMBL" id="GAA3844567.1"/>
    </source>
</evidence>
<dbReference type="InterPro" id="IPR050811">
    <property type="entry name" value="Phosphate_ABC_transporter"/>
</dbReference>
<evidence type="ECO:0000313" key="5">
    <source>
        <dbReference type="Proteomes" id="UP001501009"/>
    </source>
</evidence>
<evidence type="ECO:0000259" key="3">
    <source>
        <dbReference type="Pfam" id="PF12849"/>
    </source>
</evidence>
<gene>
    <name evidence="4" type="ORF">GCM10022403_090560</name>
</gene>
<accession>A0ABP7JHG2</accession>
<dbReference type="Pfam" id="PF12849">
    <property type="entry name" value="PBP_like_2"/>
    <property type="match status" value="1"/>
</dbReference>
<feature type="domain" description="PBP" evidence="3">
    <location>
        <begin position="255"/>
        <end position="515"/>
    </location>
</feature>
<dbReference type="InterPro" id="IPR024370">
    <property type="entry name" value="PBP_domain"/>
</dbReference>
<comment type="caution">
    <text evidence="4">The sequence shown here is derived from an EMBL/GenBank/DDBJ whole genome shotgun (WGS) entry which is preliminary data.</text>
</comment>
<evidence type="ECO:0000256" key="1">
    <source>
        <dbReference type="ARBA" id="ARBA00022729"/>
    </source>
</evidence>
<dbReference type="EMBL" id="BAABDE010000047">
    <property type="protein sequence ID" value="GAA3844567.1"/>
    <property type="molecule type" value="Genomic_DNA"/>
</dbReference>
<feature type="transmembrane region" description="Helical" evidence="2">
    <location>
        <begin position="228"/>
        <end position="247"/>
    </location>
</feature>
<sequence>MVGIFGVEFDFNNIVAMVSVAIPVLAFVWEFVVIRRKRLGYRLQMDTLATDTAHAPSADVLARMHDDGRPLTEPSFVLVRIENAGWREIVAGDYLTPPDDRTGIRVLFRDRRVVGMAVTELSQPALRHFFVSTRQGVTQETDGFGIDEQDGSGLIRLPKVTLNPGAHYKVLAVLERRSGSPGAAFPDPEFQAEVTGGNSRSFAWLRWLARLKLAHTESHTFASRPAKVGLVLLATAVLLQSGLTLFWPTRPAPLDCVGGTLHVEGSTAFAPAVQAAAKEYAKLCEAKGAKIAADDGAFQGSGEGIAALERTGAAAGLKGTEGLADRIAFTDGPADEGHPEILPRPVSYALFTLVVNKDAKVRNLSLAQIRAIYTKKITNWSEVGGANIPVHLVDRHRDSGTRNALEKRVLKGRSVPEADVNDCAQLAHDKPGVCEVDSTDTLLDRTATLPGALGYSEASSVTSADLVKLRIDDMPPTLDGVENGTYPYWQTEYAYTYGEPPADSIAAAFLRYLTDQGGKDILREYGNRPCSETAYPLVCRPT</sequence>
<keyword evidence="5" id="KW-1185">Reference proteome</keyword>
<name>A0ABP7JHG2_9ACTN</name>
<keyword evidence="2" id="KW-0472">Membrane</keyword>
<evidence type="ECO:0000256" key="2">
    <source>
        <dbReference type="SAM" id="Phobius"/>
    </source>
</evidence>
<dbReference type="Gene3D" id="3.40.190.10">
    <property type="entry name" value="Periplasmic binding protein-like II"/>
    <property type="match status" value="2"/>
</dbReference>
<protein>
    <submittedName>
        <fullName evidence="4">Substrate-binding domain-containing protein</fullName>
    </submittedName>
</protein>
<organism evidence="4 5">
    <name type="scientific">Streptomyces coacervatus</name>
    <dbReference type="NCBI Taxonomy" id="647381"/>
    <lineage>
        <taxon>Bacteria</taxon>
        <taxon>Bacillati</taxon>
        <taxon>Actinomycetota</taxon>
        <taxon>Actinomycetes</taxon>
        <taxon>Kitasatosporales</taxon>
        <taxon>Streptomycetaceae</taxon>
        <taxon>Streptomyces</taxon>
    </lineage>
</organism>
<dbReference type="SUPFAM" id="SSF53850">
    <property type="entry name" value="Periplasmic binding protein-like II"/>
    <property type="match status" value="1"/>
</dbReference>
<reference evidence="5" key="1">
    <citation type="journal article" date="2019" name="Int. J. Syst. Evol. Microbiol.">
        <title>The Global Catalogue of Microorganisms (GCM) 10K type strain sequencing project: providing services to taxonomists for standard genome sequencing and annotation.</title>
        <authorList>
            <consortium name="The Broad Institute Genomics Platform"/>
            <consortium name="The Broad Institute Genome Sequencing Center for Infectious Disease"/>
            <person name="Wu L."/>
            <person name="Ma J."/>
        </authorList>
    </citation>
    <scope>NUCLEOTIDE SEQUENCE [LARGE SCALE GENOMIC DNA]</scope>
    <source>
        <strain evidence="5">JCM 17138</strain>
    </source>
</reference>
<dbReference type="PANTHER" id="PTHR30570">
    <property type="entry name" value="PERIPLASMIC PHOSPHATE BINDING COMPONENT OF PHOSPHATE ABC TRANSPORTER"/>
    <property type="match status" value="1"/>
</dbReference>